<dbReference type="CDD" id="cd03801">
    <property type="entry name" value="GT4_PimA-like"/>
    <property type="match status" value="1"/>
</dbReference>
<dbReference type="RefSeq" id="WP_169345230.1">
    <property type="nucleotide sequence ID" value="NZ_JABBJJ010000052.1"/>
</dbReference>
<name>A0A848LCH9_9BACT</name>
<feature type="domain" description="Glycosyltransferase subfamily 4-like N-terminal" evidence="2">
    <location>
        <begin position="6"/>
        <end position="168"/>
    </location>
</feature>
<evidence type="ECO:0000259" key="2">
    <source>
        <dbReference type="Pfam" id="PF13439"/>
    </source>
</evidence>
<dbReference type="GO" id="GO:0016757">
    <property type="term" value="F:glycosyltransferase activity"/>
    <property type="evidence" value="ECO:0007669"/>
    <property type="project" value="TreeGrafter"/>
</dbReference>
<dbReference type="GO" id="GO:0009103">
    <property type="term" value="P:lipopolysaccharide biosynthetic process"/>
    <property type="evidence" value="ECO:0007669"/>
    <property type="project" value="TreeGrafter"/>
</dbReference>
<gene>
    <name evidence="3" type="ORF">HG543_13925</name>
</gene>
<dbReference type="EMBL" id="JABBJJ010000052">
    <property type="protein sequence ID" value="NMO15942.1"/>
    <property type="molecule type" value="Genomic_DNA"/>
</dbReference>
<keyword evidence="4" id="KW-1185">Reference proteome</keyword>
<comment type="caution">
    <text evidence="3">The sequence shown here is derived from an EMBL/GenBank/DDBJ whole genome shotgun (WGS) entry which is preliminary data.</text>
</comment>
<sequence>MTADTVGGVWTYALELTRALASHGVEVTLATMGAPLSEARWAEARALPNLAVEESRFALEWMDDPWDDVRAAGDWLLSLEARLRPDVVHLNGYAHGALPWARPPLVVGHSCVLSWWRAVKGEDAPDRYARYHDAVAAGLRAAGRVVAPSAAMLEALREHYGPLPASDVIFNARGFEAFPSGSAREPFILSAGRLWDEAKNVSLLAAVAPRLSWPVMVAGDARHPAGWRVESPNVEMLGLLAPSVLARWMARAAVYALPARYEPFGLSALEAALSGCALVLGDIPSLREVWGDGAALFVPPSDGDALVEALESLSRDTSLRTRLAERARERALNYTPRRMAAAYLSVYAELRHPHPESPTP</sequence>
<protein>
    <submittedName>
        <fullName evidence="3">Glycosyltransferase family 4 protein</fullName>
    </submittedName>
</protein>
<evidence type="ECO:0000256" key="1">
    <source>
        <dbReference type="ARBA" id="ARBA00022679"/>
    </source>
</evidence>
<evidence type="ECO:0000313" key="4">
    <source>
        <dbReference type="Proteomes" id="UP000518300"/>
    </source>
</evidence>
<dbReference type="Pfam" id="PF13439">
    <property type="entry name" value="Glyco_transf_4"/>
    <property type="match status" value="1"/>
</dbReference>
<dbReference type="Gene3D" id="3.40.50.2000">
    <property type="entry name" value="Glycogen Phosphorylase B"/>
    <property type="match status" value="2"/>
</dbReference>
<dbReference type="Proteomes" id="UP000518300">
    <property type="component" value="Unassembled WGS sequence"/>
</dbReference>
<organism evidence="3 4">
    <name type="scientific">Pyxidicoccus fallax</name>
    <dbReference type="NCBI Taxonomy" id="394095"/>
    <lineage>
        <taxon>Bacteria</taxon>
        <taxon>Pseudomonadati</taxon>
        <taxon>Myxococcota</taxon>
        <taxon>Myxococcia</taxon>
        <taxon>Myxococcales</taxon>
        <taxon>Cystobacterineae</taxon>
        <taxon>Myxococcaceae</taxon>
        <taxon>Pyxidicoccus</taxon>
    </lineage>
</organism>
<dbReference type="PANTHER" id="PTHR46401:SF2">
    <property type="entry name" value="GLYCOSYLTRANSFERASE WBBK-RELATED"/>
    <property type="match status" value="1"/>
</dbReference>
<proteinExistence type="predicted"/>
<accession>A0A848LCH9</accession>
<evidence type="ECO:0000313" key="3">
    <source>
        <dbReference type="EMBL" id="NMO15942.1"/>
    </source>
</evidence>
<dbReference type="InterPro" id="IPR028098">
    <property type="entry name" value="Glyco_trans_4-like_N"/>
</dbReference>
<dbReference type="AlphaFoldDB" id="A0A848LCH9"/>
<dbReference type="PANTHER" id="PTHR46401">
    <property type="entry name" value="GLYCOSYLTRANSFERASE WBBK-RELATED"/>
    <property type="match status" value="1"/>
</dbReference>
<dbReference type="SUPFAM" id="SSF53756">
    <property type="entry name" value="UDP-Glycosyltransferase/glycogen phosphorylase"/>
    <property type="match status" value="1"/>
</dbReference>
<keyword evidence="1 3" id="KW-0808">Transferase</keyword>
<reference evidence="3 4" key="1">
    <citation type="submission" date="2020-04" db="EMBL/GenBank/DDBJ databases">
        <title>Draft genome of Pyxidicoccus fallax type strain.</title>
        <authorList>
            <person name="Whitworth D.E."/>
        </authorList>
    </citation>
    <scope>NUCLEOTIDE SEQUENCE [LARGE SCALE GENOMIC DNA]</scope>
    <source>
        <strain evidence="3 4">DSM 14698</strain>
    </source>
</reference>
<dbReference type="Pfam" id="PF13692">
    <property type="entry name" value="Glyco_trans_1_4"/>
    <property type="match status" value="1"/>
</dbReference>